<dbReference type="AlphaFoldDB" id="A0A8X6K5H1"/>
<accession>A0A8X6K5H1</accession>
<comment type="caution">
    <text evidence="1">The sequence shown here is derived from an EMBL/GenBank/DDBJ whole genome shotgun (WGS) entry which is preliminary data.</text>
</comment>
<protein>
    <submittedName>
        <fullName evidence="1">Uncharacterized protein</fullName>
    </submittedName>
</protein>
<gene>
    <name evidence="1" type="ORF">TNCT_39931</name>
</gene>
<proteinExistence type="predicted"/>
<dbReference type="Proteomes" id="UP000887116">
    <property type="component" value="Unassembled WGS sequence"/>
</dbReference>
<evidence type="ECO:0000313" key="2">
    <source>
        <dbReference type="Proteomes" id="UP000887116"/>
    </source>
</evidence>
<dbReference type="EMBL" id="BMAO01000163">
    <property type="protein sequence ID" value="GFQ64895.1"/>
    <property type="molecule type" value="Genomic_DNA"/>
</dbReference>
<reference evidence="1" key="1">
    <citation type="submission" date="2020-07" db="EMBL/GenBank/DDBJ databases">
        <title>Multicomponent nature underlies the extraordinary mechanical properties of spider dragline silk.</title>
        <authorList>
            <person name="Kono N."/>
            <person name="Nakamura H."/>
            <person name="Mori M."/>
            <person name="Yoshida Y."/>
            <person name="Ohtoshi R."/>
            <person name="Malay A.D."/>
            <person name="Moran D.A.P."/>
            <person name="Tomita M."/>
            <person name="Numata K."/>
            <person name="Arakawa K."/>
        </authorList>
    </citation>
    <scope>NUCLEOTIDE SEQUENCE</scope>
</reference>
<name>A0A8X6K5H1_TRICU</name>
<keyword evidence="2" id="KW-1185">Reference proteome</keyword>
<evidence type="ECO:0000313" key="1">
    <source>
        <dbReference type="EMBL" id="GFQ64895.1"/>
    </source>
</evidence>
<organism evidence="1 2">
    <name type="scientific">Trichonephila clavata</name>
    <name type="common">Joro spider</name>
    <name type="synonym">Nephila clavata</name>
    <dbReference type="NCBI Taxonomy" id="2740835"/>
    <lineage>
        <taxon>Eukaryota</taxon>
        <taxon>Metazoa</taxon>
        <taxon>Ecdysozoa</taxon>
        <taxon>Arthropoda</taxon>
        <taxon>Chelicerata</taxon>
        <taxon>Arachnida</taxon>
        <taxon>Araneae</taxon>
        <taxon>Araneomorphae</taxon>
        <taxon>Entelegynae</taxon>
        <taxon>Araneoidea</taxon>
        <taxon>Nephilidae</taxon>
        <taxon>Trichonephila</taxon>
    </lineage>
</organism>
<sequence length="87" mass="10070">MQLQPKEWLQHRFRCLEMQVRVEGRASGILELRFGKAEKEYLFTNGGKCFKPPRGGDAFKDKAYPVHEVIKQSFFFSTADGCGIRRT</sequence>